<dbReference type="InterPro" id="IPR016024">
    <property type="entry name" value="ARM-type_fold"/>
</dbReference>
<keyword evidence="3" id="KW-1185">Reference proteome</keyword>
<protein>
    <submittedName>
        <fullName evidence="4">Protein TRANSPARENT TESTA 9 isoform X1</fullName>
    </submittedName>
</protein>
<organism evidence="3 4">
    <name type="scientific">Rhodamnia argentea</name>
    <dbReference type="NCBI Taxonomy" id="178133"/>
    <lineage>
        <taxon>Eukaryota</taxon>
        <taxon>Viridiplantae</taxon>
        <taxon>Streptophyta</taxon>
        <taxon>Embryophyta</taxon>
        <taxon>Tracheophyta</taxon>
        <taxon>Spermatophyta</taxon>
        <taxon>Magnoliopsida</taxon>
        <taxon>eudicotyledons</taxon>
        <taxon>Gunneridae</taxon>
        <taxon>Pentapetalae</taxon>
        <taxon>rosids</taxon>
        <taxon>malvids</taxon>
        <taxon>Myrtales</taxon>
        <taxon>Myrtaceae</taxon>
        <taxon>Myrtoideae</taxon>
        <taxon>Myrteae</taxon>
        <taxon>Australasian group</taxon>
        <taxon>Rhodamnia</taxon>
    </lineage>
</organism>
<evidence type="ECO:0000259" key="2">
    <source>
        <dbReference type="Pfam" id="PF09758"/>
    </source>
</evidence>
<accession>A0ABM3HBX9</accession>
<reference evidence="4" key="1">
    <citation type="submission" date="2025-08" db="UniProtKB">
        <authorList>
            <consortium name="RefSeq"/>
        </authorList>
    </citation>
    <scope>IDENTIFICATION</scope>
    <source>
        <tissue evidence="4">Leaf</tissue>
    </source>
</reference>
<dbReference type="Pfam" id="PF09758">
    <property type="entry name" value="FPL"/>
    <property type="match status" value="1"/>
</dbReference>
<dbReference type="PANTHER" id="PTHR21481:SF4">
    <property type="entry name" value="PROTEIN TRANSPARENT TESTA 9"/>
    <property type="match status" value="1"/>
</dbReference>
<dbReference type="RefSeq" id="XP_048134110.1">
    <property type="nucleotide sequence ID" value="XM_048278153.1"/>
</dbReference>
<name>A0ABM3HBX9_9MYRT</name>
<evidence type="ECO:0000313" key="4">
    <source>
        <dbReference type="RefSeq" id="XP_048134110.1"/>
    </source>
</evidence>
<evidence type="ECO:0000313" key="3">
    <source>
        <dbReference type="Proteomes" id="UP000827889"/>
    </source>
</evidence>
<proteinExistence type="predicted"/>
<dbReference type="Proteomes" id="UP000827889">
    <property type="component" value="Chromosome 4"/>
</dbReference>
<dbReference type="GeneID" id="115744515"/>
<dbReference type="InterPro" id="IPR039272">
    <property type="entry name" value="CLEC16A/TT9"/>
</dbReference>
<dbReference type="SUPFAM" id="SSF48371">
    <property type="entry name" value="ARM repeat"/>
    <property type="match status" value="1"/>
</dbReference>
<evidence type="ECO:0000256" key="1">
    <source>
        <dbReference type="SAM" id="MobiDB-lite"/>
    </source>
</evidence>
<feature type="region of interest" description="Disordered" evidence="1">
    <location>
        <begin position="660"/>
        <end position="683"/>
    </location>
</feature>
<dbReference type="PANTHER" id="PTHR21481">
    <property type="entry name" value="PROTEIN CLEC16A"/>
    <property type="match status" value="1"/>
</dbReference>
<gene>
    <name evidence="4" type="primary">LOC115744515</name>
</gene>
<feature type="domain" description="FPL" evidence="2">
    <location>
        <begin position="42"/>
        <end position="192"/>
    </location>
</feature>
<dbReference type="InterPro" id="IPR019155">
    <property type="entry name" value="CLEC16A/TT9_N"/>
</dbReference>
<sequence length="927" mass="104277">MWLGFWRSRNRLSLDELRYLTDQLFRIQVVNEVNKDFVIEALRSIAELITYGDQHDSAFFEFFMEKQVMGEFVRILKISRPVSVSLQLLQTLSIMIQNLKSEHAIYYMFSNEHINYLITYSFNFDNEELLSYYISFLRAISGKLNKNTISLLVKTQDDDVVSFPLYTEAIRFAFHEENMVRTAIRALSLNVYHVGDESVNRFVANPPQSKYFSTLVKYFCKQCLELSELVSDALKKSGLEPASTILAAVDELEDALYYFSDITSAGIPDVGRLLTDKFLKHLVFPLLLPSLKTEPTYEVKIGSVTSLYLICCILHIVKIKDLANSIAAGLFIPPEVFVANSGNKANGFSSVHELTNESEPSDNERLGSENDSLKAHLVDCTSGTQVHEEAAIKANVSIDSSVALRETLLLYIRDGNNFQVLGSLSVLAMLLQTKELDESMLDALGILPQRKKQKKLLLESLVGEGSGEEQLFSSESILMKDGLSGELDAYLQRIKDQYCVSTSSTAERSTRRCPRFQVLDALVALFCRSNIPGETLWDGGWLLRQLLPHGEAEFSSHHLVLLKESYRSCTCALLQEARGLWPDMVLTIIINEWKKCKRAIEASSPRKEPKSILLSQWKFHEEVAPSESSIPAGERMCEVVKVFVLLHQVQLFSLGRPLPEQPSINPQGDHPENSRAKTSGLDVSVPKPGTELKVVDALPCRIAFERGKERHFRFLAVSAGISGWLILAEELPLKQNYGIIRVAAPLAGSNPRIDDKHPKWLHLRIRPSSIPSLDPTKTSDGKVKSRTMVDGRWTLAFRDEESCKTALSMIVEETDLQSNEEPDKVLPIFGILGEIIIQHNLNFEDDHQAGRSFACCAGDTQDSDGIGRCLRSFAFLQFSCITATAIHAYLGCAVSFSHAFYLTVKELADTQNHEEKISDRWFSEYSH</sequence>